<keyword evidence="6 10" id="KW-0874">Quinone</keyword>
<evidence type="ECO:0000313" key="11">
    <source>
        <dbReference type="EMBL" id="ATB31062.1"/>
    </source>
</evidence>
<dbReference type="GO" id="GO:0048038">
    <property type="term" value="F:quinone binding"/>
    <property type="evidence" value="ECO:0007669"/>
    <property type="project" value="UniProtKB-KW"/>
</dbReference>
<dbReference type="EMBL" id="CP022163">
    <property type="protein sequence ID" value="ATB31062.1"/>
    <property type="molecule type" value="Genomic_DNA"/>
</dbReference>
<comment type="subcellular location">
    <subcellularLocation>
        <location evidence="10">Cell membrane</location>
        <topology evidence="10">Multi-pass membrane protein</topology>
    </subcellularLocation>
    <subcellularLocation>
        <location evidence="2">Membrane</location>
        <topology evidence="2">Multi-pass membrane protein</topology>
    </subcellularLocation>
</comment>
<evidence type="ECO:0000256" key="2">
    <source>
        <dbReference type="ARBA" id="ARBA00004141"/>
    </source>
</evidence>
<comment type="function">
    <text evidence="1 10">NDH-1 shuttles electrons from NADH, via FMN and iron-sulfur (Fe-S) centers, to quinones in the respiratory chain. The immediate electron acceptor for the enzyme in this species is believed to be ubiquinone. Couples the redox reaction to proton translocation (for every two electrons transferred, four hydrogen ions are translocated across the cytoplasmic membrane), and thus conserves the redox energy in a proton gradient.</text>
</comment>
<dbReference type="AlphaFoldDB" id="A0A250IIR0"/>
<gene>
    <name evidence="10" type="primary">nuoK</name>
    <name evidence="11" type="ORF">MEBOL_004524</name>
</gene>
<dbReference type="NCBIfam" id="NF004320">
    <property type="entry name" value="PRK05715.1-2"/>
    <property type="match status" value="1"/>
</dbReference>
<dbReference type="NCBIfam" id="NF004321">
    <property type="entry name" value="PRK05715.1-3"/>
    <property type="match status" value="1"/>
</dbReference>
<comment type="catalytic activity">
    <reaction evidence="10">
        <text>a quinone + NADH + 5 H(+)(in) = a quinol + NAD(+) + 4 H(+)(out)</text>
        <dbReference type="Rhea" id="RHEA:57888"/>
        <dbReference type="ChEBI" id="CHEBI:15378"/>
        <dbReference type="ChEBI" id="CHEBI:24646"/>
        <dbReference type="ChEBI" id="CHEBI:57540"/>
        <dbReference type="ChEBI" id="CHEBI:57945"/>
        <dbReference type="ChEBI" id="CHEBI:132124"/>
    </reaction>
</comment>
<keyword evidence="10" id="KW-1003">Cell membrane</keyword>
<keyword evidence="10" id="KW-0520">NAD</keyword>
<feature type="transmembrane region" description="Helical" evidence="10">
    <location>
        <begin position="32"/>
        <end position="53"/>
    </location>
</feature>
<protein>
    <recommendedName>
        <fullName evidence="10">NADH-quinone oxidoreductase subunit K</fullName>
        <ecNumber evidence="10">7.1.1.-</ecNumber>
    </recommendedName>
    <alternativeName>
        <fullName evidence="10">NADH dehydrogenase I subunit K</fullName>
    </alternativeName>
    <alternativeName>
        <fullName evidence="10">NDH-1 subunit K</fullName>
    </alternativeName>
</protein>
<evidence type="ECO:0000256" key="4">
    <source>
        <dbReference type="ARBA" id="ARBA00022448"/>
    </source>
</evidence>
<keyword evidence="7 10" id="KW-1278">Translocase</keyword>
<feature type="transmembrane region" description="Helical" evidence="10">
    <location>
        <begin position="7"/>
        <end position="26"/>
    </location>
</feature>
<keyword evidence="12" id="KW-1185">Reference proteome</keyword>
<name>A0A250IIR0_9BACT</name>
<accession>A0A250IIR0</accession>
<dbReference type="InterPro" id="IPR039428">
    <property type="entry name" value="NUOK/Mnh_C1-like"/>
</dbReference>
<reference evidence="11 12" key="1">
    <citation type="submission" date="2017-06" db="EMBL/GenBank/DDBJ databases">
        <authorList>
            <person name="Kim H.J."/>
            <person name="Triplett B.A."/>
        </authorList>
    </citation>
    <scope>NUCLEOTIDE SEQUENCE [LARGE SCALE GENOMIC DNA]</scope>
    <source>
        <strain evidence="11 12">DSM 14713</strain>
    </source>
</reference>
<dbReference type="Pfam" id="PF00420">
    <property type="entry name" value="Oxidored_q2"/>
    <property type="match status" value="1"/>
</dbReference>
<keyword evidence="9 10" id="KW-0472">Membrane</keyword>
<comment type="similarity">
    <text evidence="3 10">Belongs to the complex I subunit 4L family.</text>
</comment>
<evidence type="ECO:0000256" key="3">
    <source>
        <dbReference type="ARBA" id="ARBA00010519"/>
    </source>
</evidence>
<evidence type="ECO:0000256" key="8">
    <source>
        <dbReference type="ARBA" id="ARBA00022989"/>
    </source>
</evidence>
<dbReference type="GO" id="GO:0050136">
    <property type="term" value="F:NADH dehydrogenase (quinone) (non-electrogenic) activity"/>
    <property type="evidence" value="ECO:0007669"/>
    <property type="project" value="UniProtKB-UniRule"/>
</dbReference>
<evidence type="ECO:0000256" key="6">
    <source>
        <dbReference type="ARBA" id="ARBA00022719"/>
    </source>
</evidence>
<evidence type="ECO:0000256" key="10">
    <source>
        <dbReference type="HAMAP-Rule" id="MF_01456"/>
    </source>
</evidence>
<sequence>MANSVDIKYYLILAAILFCLGMFGVLVRRNALVVFMCVELMLNAANLTFLSFAKQNGDLTGHVSAFFVIAVAAAEASIGLAIVIAVFRSRGTVNIEEIRTMKH</sequence>
<dbReference type="HAMAP" id="MF_01456">
    <property type="entry name" value="NDH1_NuoK"/>
    <property type="match status" value="1"/>
</dbReference>
<keyword evidence="8 10" id="KW-1133">Transmembrane helix</keyword>
<dbReference type="Gene3D" id="1.10.287.3510">
    <property type="match status" value="1"/>
</dbReference>
<dbReference type="OrthoDB" id="9810120at2"/>
<keyword evidence="5 10" id="KW-0812">Transmembrane</keyword>
<feature type="transmembrane region" description="Helical" evidence="10">
    <location>
        <begin position="65"/>
        <end position="87"/>
    </location>
</feature>
<dbReference type="GO" id="GO:0042773">
    <property type="term" value="P:ATP synthesis coupled electron transport"/>
    <property type="evidence" value="ECO:0007669"/>
    <property type="project" value="InterPro"/>
</dbReference>
<evidence type="ECO:0000256" key="5">
    <source>
        <dbReference type="ARBA" id="ARBA00022692"/>
    </source>
</evidence>
<dbReference type="PANTHER" id="PTHR11434">
    <property type="entry name" value="NADH-UBIQUINONE OXIDOREDUCTASE SUBUNIT ND4L"/>
    <property type="match status" value="1"/>
</dbReference>
<dbReference type="InterPro" id="IPR001133">
    <property type="entry name" value="NADH_UbQ_OxRdtase_chain4L/K"/>
</dbReference>
<dbReference type="EC" id="7.1.1.-" evidence="10"/>
<dbReference type="FunFam" id="1.10.287.3510:FF:000001">
    <property type="entry name" value="NADH-quinone oxidoreductase subunit K"/>
    <property type="match status" value="1"/>
</dbReference>
<proteinExistence type="inferred from homology"/>
<evidence type="ECO:0000256" key="7">
    <source>
        <dbReference type="ARBA" id="ARBA00022967"/>
    </source>
</evidence>
<evidence type="ECO:0000256" key="1">
    <source>
        <dbReference type="ARBA" id="ARBA00002378"/>
    </source>
</evidence>
<dbReference type="Proteomes" id="UP000217289">
    <property type="component" value="Chromosome"/>
</dbReference>
<dbReference type="RefSeq" id="WP_095979440.1">
    <property type="nucleotide sequence ID" value="NZ_CP022163.1"/>
</dbReference>
<evidence type="ECO:0000313" key="12">
    <source>
        <dbReference type="Proteomes" id="UP000217289"/>
    </source>
</evidence>
<dbReference type="GO" id="GO:0030964">
    <property type="term" value="C:NADH dehydrogenase complex"/>
    <property type="evidence" value="ECO:0007669"/>
    <property type="project" value="TreeGrafter"/>
</dbReference>
<evidence type="ECO:0000256" key="9">
    <source>
        <dbReference type="ARBA" id="ARBA00023136"/>
    </source>
</evidence>
<dbReference type="KEGG" id="mbd:MEBOL_004524"/>
<dbReference type="PANTHER" id="PTHR11434:SF16">
    <property type="entry name" value="NADH-UBIQUINONE OXIDOREDUCTASE CHAIN 4L"/>
    <property type="match status" value="1"/>
</dbReference>
<comment type="subunit">
    <text evidence="10">NDH-1 is composed of 14 different subunits. Subunits NuoA, H, J, K, L, M, N constitute the membrane sector of the complex.</text>
</comment>
<keyword evidence="10 11" id="KW-0830">Ubiquinone</keyword>
<organism evidence="11 12">
    <name type="scientific">Melittangium boletus DSM 14713</name>
    <dbReference type="NCBI Taxonomy" id="1294270"/>
    <lineage>
        <taxon>Bacteria</taxon>
        <taxon>Pseudomonadati</taxon>
        <taxon>Myxococcota</taxon>
        <taxon>Myxococcia</taxon>
        <taxon>Myxococcales</taxon>
        <taxon>Cystobacterineae</taxon>
        <taxon>Archangiaceae</taxon>
        <taxon>Melittangium</taxon>
    </lineage>
</organism>
<keyword evidence="4 10" id="KW-0813">Transport</keyword>
<dbReference type="GO" id="GO:0005886">
    <property type="term" value="C:plasma membrane"/>
    <property type="evidence" value="ECO:0007669"/>
    <property type="project" value="UniProtKB-SubCell"/>
</dbReference>
<dbReference type="NCBIfam" id="NF004323">
    <property type="entry name" value="PRK05715.1-5"/>
    <property type="match status" value="1"/>
</dbReference>